<dbReference type="GO" id="GO:0008270">
    <property type="term" value="F:zinc ion binding"/>
    <property type="evidence" value="ECO:0007669"/>
    <property type="project" value="UniProtKB-KW"/>
</dbReference>
<feature type="domain" description="C2H2-type" evidence="14">
    <location>
        <begin position="291"/>
        <end position="318"/>
    </location>
</feature>
<dbReference type="GO" id="GO:0000981">
    <property type="term" value="F:DNA-binding transcription factor activity, RNA polymerase II-specific"/>
    <property type="evidence" value="ECO:0007669"/>
    <property type="project" value="TreeGrafter"/>
</dbReference>
<dbReference type="InterPro" id="IPR050717">
    <property type="entry name" value="C2H2-ZF_Transcription_Reg"/>
</dbReference>
<evidence type="ECO:0000256" key="11">
    <source>
        <dbReference type="ARBA" id="ARBA00071335"/>
    </source>
</evidence>
<evidence type="ECO:0000313" key="15">
    <source>
        <dbReference type="EMBL" id="GIY01735.1"/>
    </source>
</evidence>
<dbReference type="InterPro" id="IPR036236">
    <property type="entry name" value="Znf_C2H2_sf"/>
</dbReference>
<keyword evidence="6" id="KW-0805">Transcription regulation</keyword>
<dbReference type="FunFam" id="3.30.160.60:FF:000311">
    <property type="entry name" value="protein odd-skipped-related 2 isoform X1"/>
    <property type="match status" value="1"/>
</dbReference>
<evidence type="ECO:0000256" key="3">
    <source>
        <dbReference type="ARBA" id="ARBA00022737"/>
    </source>
</evidence>
<feature type="domain" description="C2H2-type" evidence="14">
    <location>
        <begin position="179"/>
        <end position="206"/>
    </location>
</feature>
<evidence type="ECO:0000256" key="12">
    <source>
        <dbReference type="PROSITE-ProRule" id="PRU00042"/>
    </source>
</evidence>
<gene>
    <name evidence="15" type="primary">sob_1</name>
    <name evidence="15" type="ORF">CDAR_256641</name>
</gene>
<evidence type="ECO:0000313" key="16">
    <source>
        <dbReference type="Proteomes" id="UP001054837"/>
    </source>
</evidence>
<dbReference type="GO" id="GO:0005634">
    <property type="term" value="C:nucleus"/>
    <property type="evidence" value="ECO:0007669"/>
    <property type="project" value="UniProtKB-SubCell"/>
</dbReference>
<evidence type="ECO:0000256" key="5">
    <source>
        <dbReference type="ARBA" id="ARBA00022833"/>
    </source>
</evidence>
<feature type="domain" description="C2H2-type" evidence="14">
    <location>
        <begin position="207"/>
        <end position="234"/>
    </location>
</feature>
<protein>
    <recommendedName>
        <fullName evidence="11">Protein odd-skipped-related 2</fullName>
    </recommendedName>
</protein>
<dbReference type="SUPFAM" id="SSF57667">
    <property type="entry name" value="beta-beta-alpha zinc fingers"/>
    <property type="match status" value="3"/>
</dbReference>
<dbReference type="AlphaFoldDB" id="A0AAV4PYA8"/>
<comment type="function">
    <text evidence="10">May be involved in the development of the mandibular molar tooth germ at the bud stage.</text>
</comment>
<evidence type="ECO:0000256" key="13">
    <source>
        <dbReference type="SAM" id="MobiDB-lite"/>
    </source>
</evidence>
<dbReference type="PROSITE" id="PS00028">
    <property type="entry name" value="ZINC_FINGER_C2H2_1"/>
    <property type="match status" value="5"/>
</dbReference>
<dbReference type="Pfam" id="PF00096">
    <property type="entry name" value="zf-C2H2"/>
    <property type="match status" value="5"/>
</dbReference>
<dbReference type="EMBL" id="BPLQ01003607">
    <property type="protein sequence ID" value="GIY01735.1"/>
    <property type="molecule type" value="Genomic_DNA"/>
</dbReference>
<feature type="region of interest" description="Disordered" evidence="13">
    <location>
        <begin position="26"/>
        <end position="48"/>
    </location>
</feature>
<dbReference type="Proteomes" id="UP001054837">
    <property type="component" value="Unassembled WGS sequence"/>
</dbReference>
<evidence type="ECO:0000256" key="10">
    <source>
        <dbReference type="ARBA" id="ARBA00053084"/>
    </source>
</evidence>
<reference evidence="15 16" key="1">
    <citation type="submission" date="2021-06" db="EMBL/GenBank/DDBJ databases">
        <title>Caerostris darwini draft genome.</title>
        <authorList>
            <person name="Kono N."/>
            <person name="Arakawa K."/>
        </authorList>
    </citation>
    <scope>NUCLEOTIDE SEQUENCE [LARGE SCALE GENOMIC DNA]</scope>
</reference>
<feature type="region of interest" description="Disordered" evidence="13">
    <location>
        <begin position="323"/>
        <end position="345"/>
    </location>
</feature>
<organism evidence="15 16">
    <name type="scientific">Caerostris darwini</name>
    <dbReference type="NCBI Taxonomy" id="1538125"/>
    <lineage>
        <taxon>Eukaryota</taxon>
        <taxon>Metazoa</taxon>
        <taxon>Ecdysozoa</taxon>
        <taxon>Arthropoda</taxon>
        <taxon>Chelicerata</taxon>
        <taxon>Arachnida</taxon>
        <taxon>Araneae</taxon>
        <taxon>Araneomorphae</taxon>
        <taxon>Entelegynae</taxon>
        <taxon>Araneoidea</taxon>
        <taxon>Araneidae</taxon>
        <taxon>Caerostris</taxon>
    </lineage>
</organism>
<keyword evidence="16" id="KW-1185">Reference proteome</keyword>
<proteinExistence type="inferred from homology"/>
<keyword evidence="3" id="KW-0677">Repeat</keyword>
<dbReference type="SMART" id="SM00355">
    <property type="entry name" value="ZnF_C2H2"/>
    <property type="match status" value="5"/>
</dbReference>
<dbReference type="PANTHER" id="PTHR14196:SF0">
    <property type="entry name" value="PROTEIN BOWEL"/>
    <property type="match status" value="1"/>
</dbReference>
<accession>A0AAV4PYA8</accession>
<dbReference type="GO" id="GO:0000977">
    <property type="term" value="F:RNA polymerase II transcription regulatory region sequence-specific DNA binding"/>
    <property type="evidence" value="ECO:0007669"/>
    <property type="project" value="TreeGrafter"/>
</dbReference>
<feature type="domain" description="C2H2-type" evidence="14">
    <location>
        <begin position="263"/>
        <end position="290"/>
    </location>
</feature>
<keyword evidence="2" id="KW-0479">Metal-binding</keyword>
<evidence type="ECO:0000256" key="9">
    <source>
        <dbReference type="ARBA" id="ARBA00038339"/>
    </source>
</evidence>
<sequence length="345" mass="39985">MMPVTILMDDDPRHVYHPPGFMPTPPLTPSSICSNSRSSNASSPDLPRDEILPPPLPIVPIPVHFNSFPAVCGIQGTHLDFMPFRERWRKKRFDFAHLADSATKADEYEDISERTCDFSVNEAVHPHYHHPSHAILRHRNMYNSVFRGNVPKSPNGNHRTVLERKFIRSRVSSKPKKEFICKYCQRRFSKSYNLLIHERTHTDERPYTCDICQKAFRRQDHLRDHKYIHSKEKPFKCDVCGKGFCQSRTLSVHRILHMADSPHKCATCGRTFNQRSNLKTHLLTHTDIKPYNCESCGKVFRRNCDLRRHSLTHNLMNEGLLNTESSSESNYGNVPLNLAHEPHSE</sequence>
<dbReference type="FunFam" id="3.30.160.60:FF:000318">
    <property type="entry name" value="Odd-skipped-related transciption factor 2"/>
    <property type="match status" value="1"/>
</dbReference>
<dbReference type="FunFam" id="3.30.160.60:FF:000254">
    <property type="entry name" value="Odd-skipped related transciption factor 1"/>
    <property type="match status" value="1"/>
</dbReference>
<evidence type="ECO:0000259" key="14">
    <source>
        <dbReference type="PROSITE" id="PS50157"/>
    </source>
</evidence>
<keyword evidence="7" id="KW-0804">Transcription</keyword>
<feature type="compositionally biased region" description="Polar residues" evidence="13">
    <location>
        <begin position="323"/>
        <end position="332"/>
    </location>
</feature>
<evidence type="ECO:0000256" key="4">
    <source>
        <dbReference type="ARBA" id="ARBA00022771"/>
    </source>
</evidence>
<comment type="similarity">
    <text evidence="9">Belongs to the Odd C2H2-type zinc-finger protein family.</text>
</comment>
<feature type="domain" description="C2H2-type" evidence="14">
    <location>
        <begin position="235"/>
        <end position="262"/>
    </location>
</feature>
<dbReference type="PANTHER" id="PTHR14196">
    <property type="entry name" value="ODD-SKIPPED - RELATED"/>
    <property type="match status" value="1"/>
</dbReference>
<name>A0AAV4PYA8_9ARAC</name>
<evidence type="ECO:0000256" key="1">
    <source>
        <dbReference type="ARBA" id="ARBA00004123"/>
    </source>
</evidence>
<keyword evidence="4 12" id="KW-0863">Zinc-finger</keyword>
<keyword evidence="5" id="KW-0862">Zinc</keyword>
<dbReference type="PROSITE" id="PS50157">
    <property type="entry name" value="ZINC_FINGER_C2H2_2"/>
    <property type="match status" value="5"/>
</dbReference>
<dbReference type="FunFam" id="3.30.160.60:FF:000090">
    <property type="entry name" value="Odd-skipped-related transciption factor 2"/>
    <property type="match status" value="1"/>
</dbReference>
<comment type="caution">
    <text evidence="15">The sequence shown here is derived from an EMBL/GenBank/DDBJ whole genome shotgun (WGS) entry which is preliminary data.</text>
</comment>
<comment type="subcellular location">
    <subcellularLocation>
        <location evidence="1">Nucleus</location>
    </subcellularLocation>
</comment>
<dbReference type="InterPro" id="IPR013087">
    <property type="entry name" value="Znf_C2H2_type"/>
</dbReference>
<dbReference type="FunFam" id="3.30.160.60:FF:000148">
    <property type="entry name" value="zinc finger protein Gfi-1"/>
    <property type="match status" value="1"/>
</dbReference>
<dbReference type="Gene3D" id="3.30.160.60">
    <property type="entry name" value="Classic Zinc Finger"/>
    <property type="match status" value="5"/>
</dbReference>
<keyword evidence="8" id="KW-0539">Nucleus</keyword>
<evidence type="ECO:0000256" key="7">
    <source>
        <dbReference type="ARBA" id="ARBA00023163"/>
    </source>
</evidence>
<evidence type="ECO:0000256" key="8">
    <source>
        <dbReference type="ARBA" id="ARBA00023242"/>
    </source>
</evidence>
<feature type="compositionally biased region" description="Low complexity" evidence="13">
    <location>
        <begin position="29"/>
        <end position="43"/>
    </location>
</feature>
<evidence type="ECO:0000256" key="2">
    <source>
        <dbReference type="ARBA" id="ARBA00022723"/>
    </source>
</evidence>
<evidence type="ECO:0000256" key="6">
    <source>
        <dbReference type="ARBA" id="ARBA00023015"/>
    </source>
</evidence>